<proteinExistence type="predicted"/>
<dbReference type="InterPro" id="IPR003313">
    <property type="entry name" value="AraC-bd"/>
</dbReference>
<evidence type="ECO:0000313" key="6">
    <source>
        <dbReference type="Proteomes" id="UP001501411"/>
    </source>
</evidence>
<keyword evidence="6" id="KW-1185">Reference proteome</keyword>
<dbReference type="Pfam" id="PF12833">
    <property type="entry name" value="HTH_18"/>
    <property type="match status" value="1"/>
</dbReference>
<reference evidence="6" key="1">
    <citation type="journal article" date="2019" name="Int. J. Syst. Evol. Microbiol.">
        <title>The Global Catalogue of Microorganisms (GCM) 10K type strain sequencing project: providing services to taxonomists for standard genome sequencing and annotation.</title>
        <authorList>
            <consortium name="The Broad Institute Genomics Platform"/>
            <consortium name="The Broad Institute Genome Sequencing Center for Infectious Disease"/>
            <person name="Wu L."/>
            <person name="Ma J."/>
        </authorList>
    </citation>
    <scope>NUCLEOTIDE SEQUENCE [LARGE SCALE GENOMIC DNA]</scope>
    <source>
        <strain evidence="6">JCM 18200</strain>
    </source>
</reference>
<dbReference type="Pfam" id="PF02311">
    <property type="entry name" value="AraC_binding"/>
    <property type="match status" value="1"/>
</dbReference>
<evidence type="ECO:0000256" key="2">
    <source>
        <dbReference type="ARBA" id="ARBA00023125"/>
    </source>
</evidence>
<dbReference type="SUPFAM" id="SSF46689">
    <property type="entry name" value="Homeodomain-like"/>
    <property type="match status" value="1"/>
</dbReference>
<dbReference type="PRINTS" id="PR00032">
    <property type="entry name" value="HTHARAC"/>
</dbReference>
<dbReference type="EMBL" id="BAABIQ010000002">
    <property type="protein sequence ID" value="GAA4779108.1"/>
    <property type="molecule type" value="Genomic_DNA"/>
</dbReference>
<dbReference type="InterPro" id="IPR037923">
    <property type="entry name" value="HTH-like"/>
</dbReference>
<dbReference type="InterPro" id="IPR014710">
    <property type="entry name" value="RmlC-like_jellyroll"/>
</dbReference>
<dbReference type="PANTHER" id="PTHR43280:SF32">
    <property type="entry name" value="TRANSCRIPTIONAL REGULATORY PROTEIN"/>
    <property type="match status" value="1"/>
</dbReference>
<evidence type="ECO:0000256" key="1">
    <source>
        <dbReference type="ARBA" id="ARBA00023015"/>
    </source>
</evidence>
<name>A0ABP9ADH0_9SPHI</name>
<evidence type="ECO:0000259" key="4">
    <source>
        <dbReference type="PROSITE" id="PS01124"/>
    </source>
</evidence>
<organism evidence="5 6">
    <name type="scientific">Olivibacter ginsenosidimutans</name>
    <dbReference type="NCBI Taxonomy" id="1176537"/>
    <lineage>
        <taxon>Bacteria</taxon>
        <taxon>Pseudomonadati</taxon>
        <taxon>Bacteroidota</taxon>
        <taxon>Sphingobacteriia</taxon>
        <taxon>Sphingobacteriales</taxon>
        <taxon>Sphingobacteriaceae</taxon>
        <taxon>Olivibacter</taxon>
    </lineage>
</organism>
<dbReference type="Proteomes" id="UP001501411">
    <property type="component" value="Unassembled WGS sequence"/>
</dbReference>
<keyword evidence="1" id="KW-0805">Transcription regulation</keyword>
<protein>
    <submittedName>
        <fullName evidence="5">Helix-turn-helix domain-containing protein</fullName>
    </submittedName>
</protein>
<dbReference type="InterPro" id="IPR018060">
    <property type="entry name" value="HTH_AraC"/>
</dbReference>
<sequence>MAKLNTLPTQELLYSAYLKIVPLRNGYDHLSTIPHRHDHHELIWITSGEGNHFINFKSYPFCAHRIYMLQKGHVHQIPSFDRSGWVILMGEHFIQHFFALHPEQEGNGLFDPFGLIPYIDLSGVLHKRFDTLFCMLSQLLEDQNAPRDVMFHLLSALLLLLNKSYVLQEGKEQLIPRDRQILLQFRKLLNEQYCRVHQVSFYTEKIGVNSKTINQVLLKLTDRSMHELIEDKLLSEAKMLLLTTGLTMKEIAFQLGFNDPAYFGRFFKRHTNMSPANYRIAHS</sequence>
<dbReference type="InterPro" id="IPR009057">
    <property type="entry name" value="Homeodomain-like_sf"/>
</dbReference>
<keyword evidence="2" id="KW-0238">DNA-binding</keyword>
<feature type="domain" description="HTH araC/xylS-type" evidence="4">
    <location>
        <begin position="183"/>
        <end position="281"/>
    </location>
</feature>
<dbReference type="SMART" id="SM00342">
    <property type="entry name" value="HTH_ARAC"/>
    <property type="match status" value="1"/>
</dbReference>
<dbReference type="Gene3D" id="1.10.10.60">
    <property type="entry name" value="Homeodomain-like"/>
    <property type="match status" value="1"/>
</dbReference>
<dbReference type="SUPFAM" id="SSF51215">
    <property type="entry name" value="Regulatory protein AraC"/>
    <property type="match status" value="1"/>
</dbReference>
<evidence type="ECO:0000313" key="5">
    <source>
        <dbReference type="EMBL" id="GAA4779108.1"/>
    </source>
</evidence>
<evidence type="ECO:0000256" key="3">
    <source>
        <dbReference type="ARBA" id="ARBA00023163"/>
    </source>
</evidence>
<dbReference type="RefSeq" id="WP_345229840.1">
    <property type="nucleotide sequence ID" value="NZ_BAABIQ010000002.1"/>
</dbReference>
<accession>A0ABP9ADH0</accession>
<dbReference type="Gene3D" id="2.60.120.10">
    <property type="entry name" value="Jelly Rolls"/>
    <property type="match status" value="1"/>
</dbReference>
<comment type="caution">
    <text evidence="5">The sequence shown here is derived from an EMBL/GenBank/DDBJ whole genome shotgun (WGS) entry which is preliminary data.</text>
</comment>
<dbReference type="PANTHER" id="PTHR43280">
    <property type="entry name" value="ARAC-FAMILY TRANSCRIPTIONAL REGULATOR"/>
    <property type="match status" value="1"/>
</dbReference>
<gene>
    <name evidence="5" type="ORF">GCM10023231_02230</name>
</gene>
<dbReference type="InterPro" id="IPR020449">
    <property type="entry name" value="Tscrpt_reg_AraC-type_HTH"/>
</dbReference>
<keyword evidence="3" id="KW-0804">Transcription</keyword>
<dbReference type="PROSITE" id="PS01124">
    <property type="entry name" value="HTH_ARAC_FAMILY_2"/>
    <property type="match status" value="1"/>
</dbReference>